<dbReference type="Pfam" id="PF08238">
    <property type="entry name" value="Sel1"/>
    <property type="match status" value="18"/>
</dbReference>
<evidence type="ECO:0000256" key="3">
    <source>
        <dbReference type="SAM" id="MobiDB-lite"/>
    </source>
</evidence>
<feature type="region of interest" description="Disordered" evidence="3">
    <location>
        <begin position="1992"/>
        <end position="2055"/>
    </location>
</feature>
<evidence type="ECO:0000313" key="5">
    <source>
        <dbReference type="Proteomes" id="UP001470230"/>
    </source>
</evidence>
<reference evidence="4 5" key="1">
    <citation type="submission" date="2024-04" db="EMBL/GenBank/DDBJ databases">
        <title>Tritrichomonas musculus Genome.</title>
        <authorList>
            <person name="Alves-Ferreira E."/>
            <person name="Grigg M."/>
            <person name="Lorenzi H."/>
            <person name="Galac M."/>
        </authorList>
    </citation>
    <scope>NUCLEOTIDE SEQUENCE [LARGE SCALE GENOMIC DNA]</scope>
    <source>
        <strain evidence="4 5">EAF2021</strain>
    </source>
</reference>
<evidence type="ECO:0000313" key="4">
    <source>
        <dbReference type="EMBL" id="KAK8896208.1"/>
    </source>
</evidence>
<feature type="region of interest" description="Disordered" evidence="3">
    <location>
        <begin position="2264"/>
        <end position="2300"/>
    </location>
</feature>
<feature type="compositionally biased region" description="Low complexity" evidence="3">
    <location>
        <begin position="13"/>
        <end position="24"/>
    </location>
</feature>
<feature type="compositionally biased region" description="Basic and acidic residues" evidence="3">
    <location>
        <begin position="42"/>
        <end position="59"/>
    </location>
</feature>
<protein>
    <submittedName>
        <fullName evidence="4">Uncharacterized protein</fullName>
    </submittedName>
</protein>
<feature type="region of interest" description="Disordered" evidence="3">
    <location>
        <begin position="2120"/>
        <end position="2140"/>
    </location>
</feature>
<dbReference type="EMBL" id="JAPFFF010000002">
    <property type="protein sequence ID" value="KAK8896208.1"/>
    <property type="molecule type" value="Genomic_DNA"/>
</dbReference>
<feature type="region of interest" description="Disordered" evidence="3">
    <location>
        <begin position="42"/>
        <end position="334"/>
    </location>
</feature>
<dbReference type="SUPFAM" id="SSF81901">
    <property type="entry name" value="HCP-like"/>
    <property type="match status" value="5"/>
</dbReference>
<dbReference type="SUPFAM" id="SSF56112">
    <property type="entry name" value="Protein kinase-like (PK-like)"/>
    <property type="match status" value="1"/>
</dbReference>
<dbReference type="PANTHER" id="PTHR11102">
    <property type="entry name" value="SEL-1-LIKE PROTEIN"/>
    <property type="match status" value="1"/>
</dbReference>
<name>A0ABR2KZF6_9EUKA</name>
<feature type="compositionally biased region" description="Low complexity" evidence="3">
    <location>
        <begin position="246"/>
        <end position="260"/>
    </location>
</feature>
<dbReference type="InterPro" id="IPR011990">
    <property type="entry name" value="TPR-like_helical_dom_sf"/>
</dbReference>
<feature type="region of interest" description="Disordered" evidence="3">
    <location>
        <begin position="1"/>
        <end position="24"/>
    </location>
</feature>
<keyword evidence="2" id="KW-0802">TPR repeat</keyword>
<feature type="compositionally biased region" description="Acidic residues" evidence="3">
    <location>
        <begin position="2044"/>
        <end position="2055"/>
    </location>
</feature>
<feature type="compositionally biased region" description="Acidic residues" evidence="3">
    <location>
        <begin position="282"/>
        <end position="298"/>
    </location>
</feature>
<feature type="compositionally biased region" description="Acidic residues" evidence="3">
    <location>
        <begin position="2022"/>
        <end position="2037"/>
    </location>
</feature>
<dbReference type="SMART" id="SM00671">
    <property type="entry name" value="SEL1"/>
    <property type="match status" value="19"/>
</dbReference>
<gene>
    <name evidence="4" type="ORF">M9Y10_014103</name>
</gene>
<feature type="compositionally biased region" description="Acidic residues" evidence="3">
    <location>
        <begin position="2120"/>
        <end position="2139"/>
    </location>
</feature>
<feature type="compositionally biased region" description="Acidic residues" evidence="3">
    <location>
        <begin position="226"/>
        <end position="240"/>
    </location>
</feature>
<feature type="compositionally biased region" description="Polar residues" evidence="3">
    <location>
        <begin position="163"/>
        <end position="173"/>
    </location>
</feature>
<dbReference type="InterPro" id="IPR006597">
    <property type="entry name" value="Sel1-like"/>
</dbReference>
<organism evidence="4 5">
    <name type="scientific">Tritrichomonas musculus</name>
    <dbReference type="NCBI Taxonomy" id="1915356"/>
    <lineage>
        <taxon>Eukaryota</taxon>
        <taxon>Metamonada</taxon>
        <taxon>Parabasalia</taxon>
        <taxon>Tritrichomonadida</taxon>
        <taxon>Tritrichomonadidae</taxon>
        <taxon>Tritrichomonas</taxon>
    </lineage>
</organism>
<dbReference type="PROSITE" id="PS50005">
    <property type="entry name" value="TPR"/>
    <property type="match status" value="1"/>
</dbReference>
<comment type="similarity">
    <text evidence="1">Belongs to the sel-1 family.</text>
</comment>
<dbReference type="InterPro" id="IPR019734">
    <property type="entry name" value="TPR_rpt"/>
</dbReference>
<dbReference type="SMART" id="SM00028">
    <property type="entry name" value="TPR"/>
    <property type="match status" value="7"/>
</dbReference>
<feature type="repeat" description="TPR" evidence="2">
    <location>
        <begin position="1951"/>
        <end position="1984"/>
    </location>
</feature>
<dbReference type="Pfam" id="PF13174">
    <property type="entry name" value="TPR_6"/>
    <property type="match status" value="1"/>
</dbReference>
<dbReference type="Proteomes" id="UP001470230">
    <property type="component" value="Unassembled WGS sequence"/>
</dbReference>
<dbReference type="PANTHER" id="PTHR11102:SF160">
    <property type="entry name" value="ERAD-ASSOCIATED E3 UBIQUITIN-PROTEIN LIGASE COMPONENT HRD3"/>
    <property type="match status" value="1"/>
</dbReference>
<feature type="compositionally biased region" description="Low complexity" evidence="3">
    <location>
        <begin position="2266"/>
        <end position="2284"/>
    </location>
</feature>
<feature type="compositionally biased region" description="Basic and acidic residues" evidence="3">
    <location>
        <begin position="184"/>
        <end position="193"/>
    </location>
</feature>
<feature type="compositionally biased region" description="Acidic residues" evidence="3">
    <location>
        <begin position="145"/>
        <end position="162"/>
    </location>
</feature>
<sequence length="2464" mass="279776">MQEDGDFLDQKDNNLNTNDGGNDDVVSMEAFKQLAQKVDQMEKQINDLEEENKKLKQNQEENNLNQETTPALPEAIPDAAQALIGTIESKTKEEDQSNDTNTNETQENVEKNTDQEDVPTLQGTIPEAAQELIETIESKTKEEDQPNDTDANETQVNDEDATNETQPLSTAVENLTGALINKAENLDEEHNNNAEEQENNENEQENANDQENQEETQEAENKNVDDQENQQENGENEPEVTDQQLNPENSNENAEAQENQEGNEENQENTEGNEENQANPEENQEGNEENQENPEGNEENPVNSENPEQAETDNQENENKQENDQENTNDENKLQEISDNIQKTLFNTENMNDVKEPDENDKVFVDEKAKEYTYDTEKISISEEFDIHQQYLLNHVINIQILPNQTEPTRCLFSATTDTNVFDSYCKYLKLNNVVTFHFSSKPTDDGTDNYFSFCTGRDLVTLVNPTEDHIKFALKSFKETYVIPCSLEDKEQLNSYESIPAIERYATNEMINYVNDQINEQKNTFKSELFEYEKPLTYSSFLNTSIDSYFGYLASHHNDEFERIIVGKHEYTHEREKCSLFDRSFNLNNLLGINNVCEIELSPNKYVKCLFSATEDNVLENYLSLIQFEKVVSYHFSSSPNGHVNYFSFCSGEDLIVLINPPLRQLNIVLNKIKKFYLVPCGLNDRSQLFFYDYLNKVQNIATDKDVKLIAEEIDQIQKSPYSRYFSYDISSSYEKFMHIAYTTFLGYLVRWQFLETVCTPTEFTSYSVSDFIPLRRLDYGKTFALNWQEGKVYVLKKFRDLFKFNQALYLYKTKKMSRIIPFFGEARNDEDYLVFGFGSRGTLKEVASSQYLDIATCRKIAIQLVFTLAYFHMTEMKPCAITNDHISLDWNYNVFLTDFDDSERVFNITPEQLDINNLGNALHTLVTGETSSFNPSKSIPSIYAPIGRIFELCKKQGTTACDLVLEILNDRDFSKEKVLIDNLLNELPQQFDGSIDIFDDLSYKYFKINCKEINQSTINFIKTLKFGPITTFQIISDEDEPIENRMIVFETNHICGFLKNVPPSIINILISKMKNSEVVPVTKEDLDLLFEYYKFDQLRHFLRDPQLSVYRENAKQVLQDMDDIKDKFVLGETLALSIAISHPSKVKIITAKQQSLPPQFPHISLVDKDSNLHAEMPSNQLKIIEILKDYVLTCLYSTEQDYTFNEFVAGMKRDKFICIHFSEDGKEEFVSFCGNNKLLLIPTKKENDQINNQVNKVIDQIKAVKVYGVGPDDRSHLFNFTNFDLIDSFANQNEMNELLNRVESSYDEIITQELNFDKPPMTYSTFLKHSGQTIAGYYLLKNPEDDETKTQISASFEPSISFGTSFEKVLENSFKPKEPKSFSITDEETDWKKALNLYNLAAERNDPAAFFNLGLMHSTGQGVPKDKEKAAEYYRKAADLGNQKAQFNLGLMYYKGEGVPEDKAEAARLYQLAADQGNAKAQSNLGCMYHKGDGVEQNYEKAVELYEKAVAQNDPDAQLNLGLMCEQGQGTPVDKERVVDLYTKSAENGNAKAQFNLGVLYHNGIKGILEKNNKKAIHYYSLAAEQGIAKAQFNLGVLFSKGDTDVPVDKKRAVHLLQLAADQGDEDAQLNLGAMYAKGEGVSEPDKKKTCELYKKAAKQGNPKAQYNLAVMYSKGDGVDKNNKKAAKYYQKAADQDLPQAAFNLGVLYFKGSPELPADKEKAAELFEKTTVLNPNNSKALYNLAIMHMKGEGVEKDEVKAREYFEKAAQLNNKDALLNLGLMYYEGTAGVRKDKTMAFDCYKRSADLGNDKAQLNLALMCQKGEGCDIDKEMAKKYFQLAADQGNTQAQINLGLLLLGGDEDDQDKAKQYLNEAAKEGNVDAMVGLAKRYQLDDETESAIKWYTRAANHQNAQAQMELGTIYMNGDGTDVDLEKAEEFLNKSLENKSDEALLHLGELYEKKGDTQKANEFYHRALDAGVDGANEKINRLNQDSTSEPFKEEEQAPQNEEEVPQPQNNEEQTENQNEEVETQNEEVENHTEEEIEPPTDNLNEDEIIPQAEEVPNENSEQAENANSLHVEVIDAEEQNRNEVESEEQDPAIKARNVIQKPDDIEVHFEEEEEEGNVEEDEEEAEPEDQQIGRLYNTLEARIKTIHDISNEAYKDPTSALKDIHDNLISKGLNDCLKTYYKMNRLLQITEDEIDSFLNQSQSNSSNLPSLNKDSNVFISLDPSNSGSEDEELCKLKSDVQVLETQIKQVSQQIRNSISKPTTTLTTTNKNNSSVHSSSTELPPISNPVKIAQPSEANTTISPRISTLSPRTTRNKIKILEKRVKQGDADAQYLLGACYALGQGVSQDKQKAVQYYTEAAEQGNLNATYALAACYSYGKGVAADKKKAFEFYLKAAKEGHDKSQFAVGHFYDFGQGILTPDHKMALEWYKKAAAQGHQPAIEMLRNESDTSNNE</sequence>
<evidence type="ECO:0000256" key="2">
    <source>
        <dbReference type="PROSITE-ProRule" id="PRU00339"/>
    </source>
</evidence>
<dbReference type="InterPro" id="IPR050767">
    <property type="entry name" value="Sel1_AlgK"/>
</dbReference>
<keyword evidence="5" id="KW-1185">Reference proteome</keyword>
<dbReference type="Gene3D" id="1.25.40.10">
    <property type="entry name" value="Tetratricopeptide repeat domain"/>
    <property type="match status" value="4"/>
</dbReference>
<feature type="compositionally biased region" description="Acidic residues" evidence="3">
    <location>
        <begin position="261"/>
        <end position="274"/>
    </location>
</feature>
<comment type="caution">
    <text evidence="4">The sequence shown here is derived from an EMBL/GenBank/DDBJ whole genome shotgun (WGS) entry which is preliminary data.</text>
</comment>
<dbReference type="InterPro" id="IPR011009">
    <property type="entry name" value="Kinase-like_dom_sf"/>
</dbReference>
<evidence type="ECO:0000256" key="1">
    <source>
        <dbReference type="ARBA" id="ARBA00038101"/>
    </source>
</evidence>
<accession>A0ABR2KZF6</accession>
<feature type="compositionally biased region" description="Acidic residues" evidence="3">
    <location>
        <begin position="195"/>
        <end position="218"/>
    </location>
</feature>
<proteinExistence type="inferred from homology"/>